<dbReference type="GO" id="GO:0110032">
    <property type="term" value="P:positive regulation of G2/MI transition of meiotic cell cycle"/>
    <property type="evidence" value="ECO:0007669"/>
    <property type="project" value="TreeGrafter"/>
</dbReference>
<dbReference type="PANTHER" id="PTHR10828:SF17">
    <property type="entry name" value="PROTEIN-TYROSINE-PHOSPHATASE"/>
    <property type="match status" value="1"/>
</dbReference>
<dbReference type="GO" id="GO:0004725">
    <property type="term" value="F:protein tyrosine phosphatase activity"/>
    <property type="evidence" value="ECO:0007669"/>
    <property type="project" value="UniProtKB-UniRule"/>
</dbReference>
<dbReference type="InterPro" id="IPR036873">
    <property type="entry name" value="Rhodanese-like_dom_sf"/>
</dbReference>
<dbReference type="GO" id="GO:0005737">
    <property type="term" value="C:cytoplasm"/>
    <property type="evidence" value="ECO:0007669"/>
    <property type="project" value="TreeGrafter"/>
</dbReference>
<organism evidence="11 12">
    <name type="scientific">Chionoecetes opilio</name>
    <name type="common">Atlantic snow crab</name>
    <name type="synonym">Cancer opilio</name>
    <dbReference type="NCBI Taxonomy" id="41210"/>
    <lineage>
        <taxon>Eukaryota</taxon>
        <taxon>Metazoa</taxon>
        <taxon>Ecdysozoa</taxon>
        <taxon>Arthropoda</taxon>
        <taxon>Crustacea</taxon>
        <taxon>Multicrustacea</taxon>
        <taxon>Malacostraca</taxon>
        <taxon>Eumalacostraca</taxon>
        <taxon>Eucarida</taxon>
        <taxon>Decapoda</taxon>
        <taxon>Pleocyemata</taxon>
        <taxon>Brachyura</taxon>
        <taxon>Eubrachyura</taxon>
        <taxon>Majoidea</taxon>
        <taxon>Majidae</taxon>
        <taxon>Chionoecetes</taxon>
    </lineage>
</organism>
<evidence type="ECO:0000256" key="4">
    <source>
        <dbReference type="ARBA" id="ARBA00022801"/>
    </source>
</evidence>
<keyword evidence="5 8" id="KW-0904">Protein phosphatase</keyword>
<comment type="function">
    <text evidence="8">Tyrosine protein phosphatase which functions as a dosage-dependent inducer of mitotic progression.</text>
</comment>
<feature type="region of interest" description="Disordered" evidence="9">
    <location>
        <begin position="328"/>
        <end position="376"/>
    </location>
</feature>
<reference evidence="11" key="1">
    <citation type="submission" date="2020-07" db="EMBL/GenBank/DDBJ databases">
        <title>The High-quality genome of the commercially important snow crab, Chionoecetes opilio.</title>
        <authorList>
            <person name="Jeong J.-H."/>
            <person name="Ryu S."/>
        </authorList>
    </citation>
    <scope>NUCLEOTIDE SEQUENCE</scope>
    <source>
        <strain evidence="11">MADBK_172401_WGS</strain>
        <tissue evidence="11">Digestive gland</tissue>
    </source>
</reference>
<evidence type="ECO:0000313" key="12">
    <source>
        <dbReference type="Proteomes" id="UP000770661"/>
    </source>
</evidence>
<feature type="domain" description="Rhodanese" evidence="10">
    <location>
        <begin position="466"/>
        <end position="578"/>
    </location>
</feature>
<evidence type="ECO:0000256" key="2">
    <source>
        <dbReference type="ARBA" id="ARBA00022618"/>
    </source>
</evidence>
<dbReference type="PANTHER" id="PTHR10828">
    <property type="entry name" value="M-PHASE INDUCER PHOSPHATASE DUAL SPECIFICITY PHOSPHATASE CDC25"/>
    <property type="match status" value="1"/>
</dbReference>
<proteinExistence type="inferred from homology"/>
<feature type="compositionally biased region" description="Low complexity" evidence="9">
    <location>
        <begin position="71"/>
        <end position="91"/>
    </location>
</feature>
<feature type="compositionally biased region" description="Polar residues" evidence="9">
    <location>
        <begin position="52"/>
        <end position="70"/>
    </location>
</feature>
<dbReference type="Proteomes" id="UP000770661">
    <property type="component" value="Unassembled WGS sequence"/>
</dbReference>
<dbReference type="FunFam" id="3.40.250.10:FF:000021">
    <property type="entry name" value="M-phase inducer phosphatase cdc-25.2"/>
    <property type="match status" value="1"/>
</dbReference>
<sequence length="627" mass="68949">MSGRDLYRSVLRGAGCESPQFTTSGDLSPMSNLAFSLHGTSLSHTPRRRLSLSSNVTDTPQSCLNDSTQLSISSTPGDLSSDSSSSLIEEPAVSPRRHVTASSRNKENCPSPYYSPSRLPPRSRASPSPLQEVQNTVNRSLDFSPLKKNLQMVSPSKRQFTSPQKPSPPDDFDTTSQDSGYSDLSGKKVEEDCFSVPISCAPRKLNLDLSPPKAQKAVSPLRPSAAAPSTTGGCTTTSTPVGTGQSGEGRRPFIKFSSLTKGEEDDAMMRDLMNEVTPQDYKPLGFSKLLAAPLQPPKSTSSPKAPRPSIRRCLSMVHSVCKASAVQSENTCSFKRPDPPSDSYGQDSKRRKLDVPGEQLSPLTSNGHTTTQTRPQTVLTQRQTSAPEANPAALQTAKPKWHRCHSESHVSIMKALNKSSGHDGNLTGDFSKPMLLPILEGGKHPDLKSISVDTVADVVRGKYKSKLASCRIIDCRYPYEYEGGHIKGAEMWHLPELVSDHLKARKGAPVIAGEDEPRHIMVFHCEFSAERGPKTQRMLREIDRTANKEHYPALHFPETYLLEGGYKSFYENYPELCTPNDYVKMLDPKHNDDFKHFRGKSKSWAAENKQSKSRNAIPRTGLKRLGL</sequence>
<evidence type="ECO:0000256" key="8">
    <source>
        <dbReference type="RuleBase" id="RU368028"/>
    </source>
</evidence>
<evidence type="ECO:0000259" key="10">
    <source>
        <dbReference type="PROSITE" id="PS50206"/>
    </source>
</evidence>
<name>A0A8J4XS75_CHIOP</name>
<dbReference type="InterPro" id="IPR000751">
    <property type="entry name" value="MPI_Phosphatase"/>
</dbReference>
<dbReference type="Gene3D" id="3.40.250.10">
    <property type="entry name" value="Rhodanese-like domain"/>
    <property type="match status" value="1"/>
</dbReference>
<feature type="region of interest" description="Disordered" evidence="9">
    <location>
        <begin position="214"/>
        <end position="252"/>
    </location>
</feature>
<dbReference type="GO" id="GO:0005634">
    <property type="term" value="C:nucleus"/>
    <property type="evidence" value="ECO:0007669"/>
    <property type="project" value="TreeGrafter"/>
</dbReference>
<comment type="catalytic activity">
    <reaction evidence="7 8">
        <text>O-phospho-L-tyrosyl-[protein] + H2O = L-tyrosyl-[protein] + phosphate</text>
        <dbReference type="Rhea" id="RHEA:10684"/>
        <dbReference type="Rhea" id="RHEA-COMP:10136"/>
        <dbReference type="Rhea" id="RHEA-COMP:20101"/>
        <dbReference type="ChEBI" id="CHEBI:15377"/>
        <dbReference type="ChEBI" id="CHEBI:43474"/>
        <dbReference type="ChEBI" id="CHEBI:46858"/>
        <dbReference type="ChEBI" id="CHEBI:61978"/>
        <dbReference type="EC" id="3.1.3.48"/>
    </reaction>
</comment>
<accession>A0A8J4XS75</accession>
<comment type="similarity">
    <text evidence="1 8">Belongs to the MPI phosphatase family.</text>
</comment>
<feature type="region of interest" description="Disordered" evidence="9">
    <location>
        <begin position="600"/>
        <end position="627"/>
    </location>
</feature>
<comment type="caution">
    <text evidence="11">The sequence shown here is derived from an EMBL/GenBank/DDBJ whole genome shotgun (WGS) entry which is preliminary data.</text>
</comment>
<dbReference type="GO" id="GO:0051301">
    <property type="term" value="P:cell division"/>
    <property type="evidence" value="ECO:0007669"/>
    <property type="project" value="UniProtKB-UniRule"/>
</dbReference>
<evidence type="ECO:0000313" key="11">
    <source>
        <dbReference type="EMBL" id="KAG0710564.1"/>
    </source>
</evidence>
<protein>
    <recommendedName>
        <fullName evidence="8">M-phase inducer phosphatase</fullName>
        <ecNumber evidence="8">3.1.3.48</ecNumber>
    </recommendedName>
</protein>
<evidence type="ECO:0000256" key="7">
    <source>
        <dbReference type="ARBA" id="ARBA00051722"/>
    </source>
</evidence>
<dbReference type="GO" id="GO:0000086">
    <property type="term" value="P:G2/M transition of mitotic cell cycle"/>
    <property type="evidence" value="ECO:0007669"/>
    <property type="project" value="TreeGrafter"/>
</dbReference>
<keyword evidence="2 8" id="KW-0132">Cell division</keyword>
<evidence type="ECO:0000256" key="9">
    <source>
        <dbReference type="SAM" id="MobiDB-lite"/>
    </source>
</evidence>
<dbReference type="PRINTS" id="PR00716">
    <property type="entry name" value="MPIPHPHTASE"/>
</dbReference>
<feature type="compositionally biased region" description="Low complexity" evidence="9">
    <location>
        <begin position="110"/>
        <end position="130"/>
    </location>
</feature>
<keyword evidence="12" id="KW-1185">Reference proteome</keyword>
<keyword evidence="4 8" id="KW-0378">Hydrolase</keyword>
<feature type="region of interest" description="Disordered" evidence="9">
    <location>
        <begin position="52"/>
        <end position="185"/>
    </location>
</feature>
<dbReference type="OrthoDB" id="26523at2759"/>
<dbReference type="GO" id="GO:0010971">
    <property type="term" value="P:positive regulation of G2/M transition of mitotic cell cycle"/>
    <property type="evidence" value="ECO:0007669"/>
    <property type="project" value="TreeGrafter"/>
</dbReference>
<dbReference type="Pfam" id="PF00581">
    <property type="entry name" value="Rhodanese"/>
    <property type="match status" value="1"/>
</dbReference>
<evidence type="ECO:0000256" key="3">
    <source>
        <dbReference type="ARBA" id="ARBA00022776"/>
    </source>
</evidence>
<feature type="compositionally biased region" description="Polar residues" evidence="9">
    <location>
        <begin position="131"/>
        <end position="141"/>
    </location>
</feature>
<dbReference type="CDD" id="cd01530">
    <property type="entry name" value="Cdc25"/>
    <property type="match status" value="1"/>
</dbReference>
<dbReference type="InterPro" id="IPR001763">
    <property type="entry name" value="Rhodanese-like_dom"/>
</dbReference>
<feature type="compositionally biased region" description="Polar residues" evidence="9">
    <location>
        <begin position="151"/>
        <end position="164"/>
    </location>
</feature>
<gene>
    <name evidence="11" type="primary">stg</name>
    <name evidence="11" type="ORF">GWK47_022559</name>
</gene>
<evidence type="ECO:0000256" key="6">
    <source>
        <dbReference type="ARBA" id="ARBA00023306"/>
    </source>
</evidence>
<keyword evidence="6 8" id="KW-0131">Cell cycle</keyword>
<feature type="compositionally biased region" description="Low complexity" evidence="9">
    <location>
        <begin position="229"/>
        <end position="243"/>
    </location>
</feature>
<evidence type="ECO:0000256" key="1">
    <source>
        <dbReference type="ARBA" id="ARBA00011065"/>
    </source>
</evidence>
<dbReference type="EC" id="3.1.3.48" evidence="8"/>
<dbReference type="AlphaFoldDB" id="A0A8J4XS75"/>
<dbReference type="EMBL" id="JACEEZ010024076">
    <property type="protein sequence ID" value="KAG0710564.1"/>
    <property type="molecule type" value="Genomic_DNA"/>
</dbReference>
<dbReference type="SUPFAM" id="SSF52821">
    <property type="entry name" value="Rhodanese/Cell cycle control phosphatase"/>
    <property type="match status" value="1"/>
</dbReference>
<evidence type="ECO:0000256" key="5">
    <source>
        <dbReference type="ARBA" id="ARBA00022912"/>
    </source>
</evidence>
<dbReference type="PROSITE" id="PS50206">
    <property type="entry name" value="RHODANESE_3"/>
    <property type="match status" value="1"/>
</dbReference>
<keyword evidence="3 8" id="KW-0498">Mitosis</keyword>
<dbReference type="SMART" id="SM00450">
    <property type="entry name" value="RHOD"/>
    <property type="match status" value="1"/>
</dbReference>